<gene>
    <name evidence="1" type="ORF">FCS21_04850</name>
</gene>
<name>A0A8H2JPD8_9GAMM</name>
<organism evidence="1 2">
    <name type="scientific">Colwellia ponticola</name>
    <dbReference type="NCBI Taxonomy" id="2304625"/>
    <lineage>
        <taxon>Bacteria</taxon>
        <taxon>Pseudomonadati</taxon>
        <taxon>Pseudomonadota</taxon>
        <taxon>Gammaproteobacteria</taxon>
        <taxon>Alteromonadales</taxon>
        <taxon>Colwelliaceae</taxon>
        <taxon>Colwellia</taxon>
    </lineage>
</organism>
<dbReference type="RefSeq" id="WP_138621002.1">
    <property type="nucleotide sequence ID" value="NZ_SZVP01000003.1"/>
</dbReference>
<accession>A0A8H2JPD8</accession>
<dbReference type="Proteomes" id="UP000307702">
    <property type="component" value="Unassembled WGS sequence"/>
</dbReference>
<reference evidence="1 2" key="1">
    <citation type="submission" date="2019-05" db="EMBL/GenBank/DDBJ databases">
        <title>Colwellia ponticola sp. nov., isolated from seawater.</title>
        <authorList>
            <person name="Yoon J.-H."/>
        </authorList>
    </citation>
    <scope>NUCLEOTIDE SEQUENCE [LARGE SCALE GENOMIC DNA]</scope>
    <source>
        <strain evidence="1 2">OISW-25</strain>
    </source>
</reference>
<sequence length="107" mass="12164">MHFLLYLRLLKGQLKTSLQKYAAINNKKLITSESINSDTSDSNGIKLKCEKAVQEVQYIKSFTPWPITEVKKPVANIDIIYLNNSRLRRKVNSSNNTGTPTLTKKLP</sequence>
<dbReference type="OrthoDB" id="6227657at2"/>
<keyword evidence="2" id="KW-1185">Reference proteome</keyword>
<evidence type="ECO:0000313" key="2">
    <source>
        <dbReference type="Proteomes" id="UP000307702"/>
    </source>
</evidence>
<proteinExistence type="predicted"/>
<dbReference type="EMBL" id="SZVP01000003">
    <property type="protein sequence ID" value="TMM46298.1"/>
    <property type="molecule type" value="Genomic_DNA"/>
</dbReference>
<protein>
    <submittedName>
        <fullName evidence="1">Uncharacterized protein</fullName>
    </submittedName>
</protein>
<evidence type="ECO:0000313" key="1">
    <source>
        <dbReference type="EMBL" id="TMM46298.1"/>
    </source>
</evidence>
<comment type="caution">
    <text evidence="1">The sequence shown here is derived from an EMBL/GenBank/DDBJ whole genome shotgun (WGS) entry which is preliminary data.</text>
</comment>
<dbReference type="AlphaFoldDB" id="A0A8H2JPD8"/>